<dbReference type="Proteomes" id="UP000053300">
    <property type="component" value="Unassembled WGS sequence"/>
</dbReference>
<dbReference type="SUPFAM" id="SSF46785">
    <property type="entry name" value="Winged helix' DNA-binding domain"/>
    <property type="match status" value="1"/>
</dbReference>
<name>A0A0W7Z1F0_9BURK</name>
<proteinExistence type="predicted"/>
<dbReference type="RefSeq" id="WP_058879816.1">
    <property type="nucleotide sequence ID" value="NZ_DBEWWV010000105.1"/>
</dbReference>
<organism evidence="3 4">
    <name type="scientific">Comamonas kerstersii</name>
    <dbReference type="NCBI Taxonomy" id="225992"/>
    <lineage>
        <taxon>Bacteria</taxon>
        <taxon>Pseudomonadati</taxon>
        <taxon>Pseudomonadota</taxon>
        <taxon>Betaproteobacteria</taxon>
        <taxon>Burkholderiales</taxon>
        <taxon>Comamonadaceae</taxon>
        <taxon>Comamonas</taxon>
    </lineage>
</organism>
<dbReference type="InterPro" id="IPR000944">
    <property type="entry name" value="Tscrpt_reg_Rrf2"/>
</dbReference>
<evidence type="ECO:0000256" key="2">
    <source>
        <dbReference type="SAM" id="MobiDB-lite"/>
    </source>
</evidence>
<keyword evidence="1" id="KW-0238">DNA-binding</keyword>
<accession>A0A0W7Z1F0</accession>
<reference evidence="3 4" key="1">
    <citation type="submission" date="2015-12" db="EMBL/GenBank/DDBJ databases">
        <title>Complete genome sequence of a multi-drug resistant strain Acidovorax sp. 12322-1.</title>
        <authorList>
            <person name="Ming D."/>
            <person name="Wang M."/>
            <person name="Hu S."/>
            <person name="Zhou Y."/>
            <person name="Jiang T."/>
        </authorList>
    </citation>
    <scope>NUCLEOTIDE SEQUENCE [LARGE SCALE GENOMIC DNA]</scope>
    <source>
        <strain evidence="3 4">12322-1</strain>
    </source>
</reference>
<dbReference type="GO" id="GO:0003677">
    <property type="term" value="F:DNA binding"/>
    <property type="evidence" value="ECO:0007669"/>
    <property type="project" value="UniProtKB-KW"/>
</dbReference>
<evidence type="ECO:0000313" key="4">
    <source>
        <dbReference type="Proteomes" id="UP000053300"/>
    </source>
</evidence>
<dbReference type="GO" id="GO:0003700">
    <property type="term" value="F:DNA-binding transcription factor activity"/>
    <property type="evidence" value="ECO:0007669"/>
    <property type="project" value="TreeGrafter"/>
</dbReference>
<dbReference type="InterPro" id="IPR036388">
    <property type="entry name" value="WH-like_DNA-bd_sf"/>
</dbReference>
<dbReference type="PANTHER" id="PTHR33221:SF4">
    <property type="entry name" value="HTH-TYPE TRANSCRIPTIONAL REPRESSOR NSRR"/>
    <property type="match status" value="1"/>
</dbReference>
<dbReference type="PANTHER" id="PTHR33221">
    <property type="entry name" value="WINGED HELIX-TURN-HELIX TRANSCRIPTIONAL REGULATOR, RRF2 FAMILY"/>
    <property type="match status" value="1"/>
</dbReference>
<dbReference type="STRING" id="225992.B5M06_11480"/>
<keyword evidence="4" id="KW-1185">Reference proteome</keyword>
<dbReference type="PROSITE" id="PS51197">
    <property type="entry name" value="HTH_RRF2_2"/>
    <property type="match status" value="1"/>
</dbReference>
<dbReference type="NCBIfam" id="TIGR00738">
    <property type="entry name" value="rrf2_super"/>
    <property type="match status" value="1"/>
</dbReference>
<comment type="caution">
    <text evidence="3">The sequence shown here is derived from an EMBL/GenBank/DDBJ whole genome shotgun (WGS) entry which is preliminary data.</text>
</comment>
<dbReference type="InterPro" id="IPR036390">
    <property type="entry name" value="WH_DNA-bd_sf"/>
</dbReference>
<evidence type="ECO:0000256" key="1">
    <source>
        <dbReference type="ARBA" id="ARBA00023125"/>
    </source>
</evidence>
<dbReference type="GO" id="GO:0005829">
    <property type="term" value="C:cytosol"/>
    <property type="evidence" value="ECO:0007669"/>
    <property type="project" value="TreeGrafter"/>
</dbReference>
<feature type="region of interest" description="Disordered" evidence="2">
    <location>
        <begin position="146"/>
        <end position="169"/>
    </location>
</feature>
<dbReference type="EMBL" id="LPXH01000025">
    <property type="protein sequence ID" value="KUF41128.1"/>
    <property type="molecule type" value="Genomic_DNA"/>
</dbReference>
<evidence type="ECO:0000313" key="3">
    <source>
        <dbReference type="EMBL" id="KUF41128.1"/>
    </source>
</evidence>
<protein>
    <submittedName>
        <fullName evidence="3">Rrf2 family transcriptional regulator</fullName>
    </submittedName>
</protein>
<dbReference type="AlphaFoldDB" id="A0A0W7Z1F0"/>
<gene>
    <name evidence="3" type="ORF">AS359_10075</name>
</gene>
<dbReference type="Gene3D" id="1.10.10.10">
    <property type="entry name" value="Winged helix-like DNA-binding domain superfamily/Winged helix DNA-binding domain"/>
    <property type="match status" value="1"/>
</dbReference>
<sequence length="169" mass="18356">MRLTALTDYALRVLIYAGSHRDRLCTISEIAHAFDISQTHLMKVSQLLSQQGWITTVRGKKGGLRLSKEPHLIHLGAVVRSIEPGFALVECLGSNNKCKIAGKCPLTGILNGAVTAFLHHLSFYTLADIISPVESAQRFAPMLAPAPNISTTEKPEEKPNATPVDSTLE</sequence>
<dbReference type="Pfam" id="PF02082">
    <property type="entry name" value="Rrf2"/>
    <property type="match status" value="1"/>
</dbReference>